<dbReference type="Gene3D" id="3.40.50.300">
    <property type="entry name" value="P-loop containing nucleotide triphosphate hydrolases"/>
    <property type="match status" value="1"/>
</dbReference>
<evidence type="ECO:0000259" key="1">
    <source>
        <dbReference type="Pfam" id="PF13401"/>
    </source>
</evidence>
<dbReference type="InterPro" id="IPR052026">
    <property type="entry name" value="ExeA_AAA_ATPase_DNA-bind"/>
</dbReference>
<dbReference type="InterPro" id="IPR049945">
    <property type="entry name" value="AAA_22"/>
</dbReference>
<organism evidence="2 3">
    <name type="scientific">Paracoccus onubensis</name>
    <dbReference type="NCBI Taxonomy" id="1675788"/>
    <lineage>
        <taxon>Bacteria</taxon>
        <taxon>Pseudomonadati</taxon>
        <taxon>Pseudomonadota</taxon>
        <taxon>Alphaproteobacteria</taxon>
        <taxon>Rhodobacterales</taxon>
        <taxon>Paracoccaceae</taxon>
        <taxon>Paracoccus</taxon>
    </lineage>
</organism>
<dbReference type="RefSeq" id="WP_119746573.1">
    <property type="nucleotide sequence ID" value="NZ_QZCG01000003.1"/>
</dbReference>
<dbReference type="OrthoDB" id="9797061at2"/>
<evidence type="ECO:0000313" key="3">
    <source>
        <dbReference type="Proteomes" id="UP000284202"/>
    </source>
</evidence>
<comment type="caution">
    <text evidence="2">The sequence shown here is derived from an EMBL/GenBank/DDBJ whole genome shotgun (WGS) entry which is preliminary data.</text>
</comment>
<sequence>MTEERALYNNVAPLRNVGALVELIARVQNRGFGLPGMATFYGPSGYGKTTAAVYAANRYNAYSVQVKSAWTAKKLCSAILQDLGLAPARTIADMIDQVSDEIAKSGRPLIIDEADHLVSRNMIEIVRDIYESSGATIILIGEELLPQKLQKWERVHGRMLDWVGAQPGDLNDVRHLAKLYCGGITLDEEVQALLLKESNASIRRISINLDRIREIALTKGLSRITRKDVPKDGFFTGHAPAPRRISA</sequence>
<dbReference type="GO" id="GO:0005524">
    <property type="term" value="F:ATP binding"/>
    <property type="evidence" value="ECO:0007669"/>
    <property type="project" value="UniProtKB-KW"/>
</dbReference>
<dbReference type="Proteomes" id="UP000284202">
    <property type="component" value="Unassembled WGS sequence"/>
</dbReference>
<keyword evidence="3" id="KW-1185">Reference proteome</keyword>
<reference evidence="3" key="1">
    <citation type="submission" date="2018-09" db="EMBL/GenBank/DDBJ databases">
        <title>Acidovorax cavernicola nov. sp. isolated from Gruta de las Maravillas (Aracena, Spain).</title>
        <authorList>
            <person name="Jurado V."/>
            <person name="Gutierrez-Patricio S."/>
            <person name="Gonzalez-Pimentel J.L."/>
            <person name="Miller A.Z."/>
            <person name="Laiz L."/>
            <person name="Saiz-Jimenez C."/>
        </authorList>
    </citation>
    <scope>NUCLEOTIDE SEQUENCE [LARGE SCALE GENOMIC DNA]</scope>
    <source>
        <strain evidence="3">1011MAR3C25</strain>
    </source>
</reference>
<dbReference type="AlphaFoldDB" id="A0A418T1V7"/>
<dbReference type="PANTHER" id="PTHR35894">
    <property type="entry name" value="GENERAL SECRETION PATHWAY PROTEIN A-RELATED"/>
    <property type="match status" value="1"/>
</dbReference>
<protein>
    <submittedName>
        <fullName evidence="2">ATP-binding protein</fullName>
    </submittedName>
</protein>
<dbReference type="EMBL" id="QZCG01000003">
    <property type="protein sequence ID" value="RJE87110.1"/>
    <property type="molecule type" value="Genomic_DNA"/>
</dbReference>
<name>A0A418T1V7_9RHOB</name>
<dbReference type="Pfam" id="PF13401">
    <property type="entry name" value="AAA_22"/>
    <property type="match status" value="1"/>
</dbReference>
<dbReference type="GO" id="GO:0016887">
    <property type="term" value="F:ATP hydrolysis activity"/>
    <property type="evidence" value="ECO:0007669"/>
    <property type="project" value="InterPro"/>
</dbReference>
<dbReference type="InterPro" id="IPR027417">
    <property type="entry name" value="P-loop_NTPase"/>
</dbReference>
<gene>
    <name evidence="2" type="ORF">D3P04_04990</name>
</gene>
<proteinExistence type="predicted"/>
<keyword evidence="2" id="KW-0067">ATP-binding</keyword>
<evidence type="ECO:0000313" key="2">
    <source>
        <dbReference type="EMBL" id="RJE87110.1"/>
    </source>
</evidence>
<keyword evidence="2" id="KW-0547">Nucleotide-binding</keyword>
<dbReference type="SUPFAM" id="SSF52540">
    <property type="entry name" value="P-loop containing nucleoside triphosphate hydrolases"/>
    <property type="match status" value="1"/>
</dbReference>
<dbReference type="PANTHER" id="PTHR35894:SF5">
    <property type="entry name" value="MU-LIKE PROPHAGE FLUMU DNA TRANSPOSITION PROTEIN B"/>
    <property type="match status" value="1"/>
</dbReference>
<feature type="domain" description="ORC1/DEAH AAA+ ATPase" evidence="1">
    <location>
        <begin position="36"/>
        <end position="147"/>
    </location>
</feature>
<accession>A0A418T1V7</accession>